<dbReference type="EMBL" id="SJFN01000045">
    <property type="protein sequence ID" value="TBW33373.1"/>
    <property type="molecule type" value="Genomic_DNA"/>
</dbReference>
<dbReference type="GO" id="GO:0008168">
    <property type="term" value="F:methyltransferase activity"/>
    <property type="evidence" value="ECO:0007669"/>
    <property type="project" value="UniProtKB-KW"/>
</dbReference>
<evidence type="ECO:0000313" key="6">
    <source>
        <dbReference type="Proteomes" id="UP000292781"/>
    </source>
</evidence>
<keyword evidence="3" id="KW-0949">S-adenosyl-L-methionine</keyword>
<organism evidence="5 6">
    <name type="scientific">Siculibacillus lacustris</name>
    <dbReference type="NCBI Taxonomy" id="1549641"/>
    <lineage>
        <taxon>Bacteria</taxon>
        <taxon>Pseudomonadati</taxon>
        <taxon>Pseudomonadota</taxon>
        <taxon>Alphaproteobacteria</taxon>
        <taxon>Hyphomicrobiales</taxon>
        <taxon>Ancalomicrobiaceae</taxon>
        <taxon>Siculibacillus</taxon>
    </lineage>
</organism>
<keyword evidence="2 5" id="KW-0808">Transferase</keyword>
<proteinExistence type="inferred from homology"/>
<keyword evidence="1 5" id="KW-0489">Methyltransferase</keyword>
<protein>
    <submittedName>
        <fullName evidence="5">Adenine methyltransferase</fullName>
    </submittedName>
</protein>
<accession>A0A4Q9VFA1</accession>
<keyword evidence="6" id="KW-1185">Reference proteome</keyword>
<evidence type="ECO:0000256" key="3">
    <source>
        <dbReference type="ARBA" id="ARBA00022691"/>
    </source>
</evidence>
<dbReference type="Proteomes" id="UP000292781">
    <property type="component" value="Unassembled WGS sequence"/>
</dbReference>
<dbReference type="InterPro" id="IPR007757">
    <property type="entry name" value="MT-A70-like"/>
</dbReference>
<comment type="similarity">
    <text evidence="4">Belongs to the MT-A70-like family.</text>
</comment>
<dbReference type="AlphaFoldDB" id="A0A4Q9VFA1"/>
<dbReference type="SUPFAM" id="SSF53335">
    <property type="entry name" value="S-adenosyl-L-methionine-dependent methyltransferases"/>
    <property type="match status" value="1"/>
</dbReference>
<comment type="caution">
    <text evidence="5">The sequence shown here is derived from an EMBL/GenBank/DDBJ whole genome shotgun (WGS) entry which is preliminary data.</text>
</comment>
<dbReference type="InterPro" id="IPR029063">
    <property type="entry name" value="SAM-dependent_MTases_sf"/>
</dbReference>
<dbReference type="PANTHER" id="PTHR12829:SF7">
    <property type="entry name" value="N6-ADENOSINE-METHYLTRANSFERASE CATALYTIC SUBUNIT"/>
    <property type="match status" value="1"/>
</dbReference>
<sequence length="200" mass="22638">MIRPDLASIDRVYRVIYADPPWSFRTWGEAGQDRAPEQHYPTMPLDEIMALPVGDIAANDAALFLWVYQPMLPEALRLIEAWGFEFKTVAFVWVKTSGPHGQGRLFWDEADCRKGLGYHTRAGTEQVWLATRGKGYDRIDKGVGQTVFAVPREHSRKPDVIPHLIDRLVGDLPKLEMFGRTERPGWDVFGNEVGKFGAVA</sequence>
<dbReference type="PANTHER" id="PTHR12829">
    <property type="entry name" value="N6-ADENOSINE-METHYLTRANSFERASE"/>
    <property type="match status" value="1"/>
</dbReference>
<dbReference type="PROSITE" id="PS51143">
    <property type="entry name" value="MT_A70"/>
    <property type="match status" value="1"/>
</dbReference>
<gene>
    <name evidence="5" type="ORF">EYW49_20660</name>
</gene>
<dbReference type="OrthoDB" id="9800596at2"/>
<reference evidence="5 6" key="1">
    <citation type="submission" date="2019-02" db="EMBL/GenBank/DDBJ databases">
        <title>Siculibacillus lacustris gen. nov., sp. nov., a new rosette-forming bacterium isolated from a freshwater crater lake (Lake St. Ana, Romania).</title>
        <authorList>
            <person name="Felfoldi T."/>
            <person name="Marton Z."/>
            <person name="Szabo A."/>
            <person name="Mentes A."/>
            <person name="Boka K."/>
            <person name="Marialigeti K."/>
            <person name="Mathe I."/>
            <person name="Koncz M."/>
            <person name="Schumann P."/>
            <person name="Toth E."/>
        </authorList>
    </citation>
    <scope>NUCLEOTIDE SEQUENCE [LARGE SCALE GENOMIC DNA]</scope>
    <source>
        <strain evidence="5 6">SA-279</strain>
    </source>
</reference>
<name>A0A4Q9VFA1_9HYPH</name>
<dbReference type="GO" id="GO:0032259">
    <property type="term" value="P:methylation"/>
    <property type="evidence" value="ECO:0007669"/>
    <property type="project" value="UniProtKB-KW"/>
</dbReference>
<evidence type="ECO:0000313" key="5">
    <source>
        <dbReference type="EMBL" id="TBW33373.1"/>
    </source>
</evidence>
<dbReference type="Pfam" id="PF05063">
    <property type="entry name" value="MT-A70"/>
    <property type="match status" value="1"/>
</dbReference>
<dbReference type="RefSeq" id="WP_131311530.1">
    <property type="nucleotide sequence ID" value="NZ_SJFN01000045.1"/>
</dbReference>
<evidence type="ECO:0000256" key="1">
    <source>
        <dbReference type="ARBA" id="ARBA00022603"/>
    </source>
</evidence>
<evidence type="ECO:0000256" key="2">
    <source>
        <dbReference type="ARBA" id="ARBA00022679"/>
    </source>
</evidence>
<evidence type="ECO:0000256" key="4">
    <source>
        <dbReference type="PROSITE-ProRule" id="PRU00489"/>
    </source>
</evidence>